<proteinExistence type="inferred from homology"/>
<dbReference type="GO" id="GO:0008113">
    <property type="term" value="F:peptide-methionine (S)-S-oxide reductase activity"/>
    <property type="evidence" value="ECO:0007669"/>
    <property type="project" value="UniProtKB-UniRule"/>
</dbReference>
<dbReference type="NCBIfam" id="TIGR00401">
    <property type="entry name" value="msrA"/>
    <property type="match status" value="1"/>
</dbReference>
<dbReference type="AlphaFoldDB" id="A0A6N8JB58"/>
<comment type="function">
    <text evidence="4">Has an important function as a repair enzyme for proteins that have been inactivated by oxidation. Catalyzes the reversible oxidation-reduction of methionine sulfoxide in proteins to methionine.</text>
</comment>
<dbReference type="InterPro" id="IPR002569">
    <property type="entry name" value="Met_Sox_Rdtase_MsrA_dom"/>
</dbReference>
<name>A0A6N8JB58_9BACT</name>
<evidence type="ECO:0000256" key="3">
    <source>
        <dbReference type="ARBA" id="ARBA00048782"/>
    </source>
</evidence>
<keyword evidence="5" id="KW-0732">Signal</keyword>
<organism evidence="7 8">
    <name type="scientific">Chitinophaga oryziterrae</name>
    <dbReference type="NCBI Taxonomy" id="1031224"/>
    <lineage>
        <taxon>Bacteria</taxon>
        <taxon>Pseudomonadati</taxon>
        <taxon>Bacteroidota</taxon>
        <taxon>Chitinophagia</taxon>
        <taxon>Chitinophagales</taxon>
        <taxon>Chitinophagaceae</taxon>
        <taxon>Chitinophaga</taxon>
    </lineage>
</organism>
<sequence length="212" mass="23904">MKIYLMLIVAMCSACGPSQSQNFKIPVGDHNVKHAKNEAVATFAEGCFWHSELVFQSLVGVRDAVSGYAGGNYTDPDYETVASGGTGHAETVQVYYDSTKISYPTLVAAFFASQDPTQLNHQGNDVGTEYRSIAFYRNEREKQVIEAEIKRLTDAKKYHDPIVTEVTPFTKFYPAEKYHQEYISLHPDNSYVRNVSIPEFLEFKQAFKGNFK</sequence>
<dbReference type="OrthoDB" id="4174719at2"/>
<evidence type="ECO:0000313" key="8">
    <source>
        <dbReference type="Proteomes" id="UP000468388"/>
    </source>
</evidence>
<evidence type="ECO:0000313" key="7">
    <source>
        <dbReference type="EMBL" id="MVT41698.1"/>
    </source>
</evidence>
<evidence type="ECO:0000256" key="1">
    <source>
        <dbReference type="ARBA" id="ARBA00023002"/>
    </source>
</evidence>
<comment type="catalytic activity">
    <reaction evidence="3 4">
        <text>[thioredoxin]-disulfide + L-methionine + H2O = L-methionine (S)-S-oxide + [thioredoxin]-dithiol</text>
        <dbReference type="Rhea" id="RHEA:19993"/>
        <dbReference type="Rhea" id="RHEA-COMP:10698"/>
        <dbReference type="Rhea" id="RHEA-COMP:10700"/>
        <dbReference type="ChEBI" id="CHEBI:15377"/>
        <dbReference type="ChEBI" id="CHEBI:29950"/>
        <dbReference type="ChEBI" id="CHEBI:50058"/>
        <dbReference type="ChEBI" id="CHEBI:57844"/>
        <dbReference type="ChEBI" id="CHEBI:58772"/>
        <dbReference type="EC" id="1.8.4.11"/>
    </reaction>
</comment>
<evidence type="ECO:0000256" key="5">
    <source>
        <dbReference type="SAM" id="SignalP"/>
    </source>
</evidence>
<dbReference type="RefSeq" id="WP_157300328.1">
    <property type="nucleotide sequence ID" value="NZ_BAAAZB010000006.1"/>
</dbReference>
<comment type="caution">
    <text evidence="7">The sequence shown here is derived from an EMBL/GenBank/DDBJ whole genome shotgun (WGS) entry which is preliminary data.</text>
</comment>
<keyword evidence="8" id="KW-1185">Reference proteome</keyword>
<feature type="domain" description="Peptide methionine sulphoxide reductase MsrA" evidence="6">
    <location>
        <begin position="41"/>
        <end position="191"/>
    </location>
</feature>
<dbReference type="EC" id="1.8.4.11" evidence="4"/>
<feature type="chain" id="PRO_5026682559" description="Peptide methionine sulfoxide reductase MsrA" evidence="5">
    <location>
        <begin position="21"/>
        <end position="212"/>
    </location>
</feature>
<dbReference type="Proteomes" id="UP000468388">
    <property type="component" value="Unassembled WGS sequence"/>
</dbReference>
<evidence type="ECO:0000259" key="6">
    <source>
        <dbReference type="Pfam" id="PF01625"/>
    </source>
</evidence>
<feature type="signal peptide" evidence="5">
    <location>
        <begin position="1"/>
        <end position="20"/>
    </location>
</feature>
<evidence type="ECO:0000256" key="2">
    <source>
        <dbReference type="ARBA" id="ARBA00047806"/>
    </source>
</evidence>
<dbReference type="EMBL" id="WRXO01000003">
    <property type="protein sequence ID" value="MVT41698.1"/>
    <property type="molecule type" value="Genomic_DNA"/>
</dbReference>
<dbReference type="PANTHER" id="PTHR43774">
    <property type="entry name" value="PEPTIDE METHIONINE SULFOXIDE REDUCTASE"/>
    <property type="match status" value="1"/>
</dbReference>
<protein>
    <recommendedName>
        <fullName evidence="4">Peptide methionine sulfoxide reductase MsrA</fullName>
        <shortName evidence="4">Protein-methionine-S-oxide reductase</shortName>
        <ecNumber evidence="4">1.8.4.11</ecNumber>
    </recommendedName>
    <alternativeName>
        <fullName evidence="4">Peptide-methionine (S)-S-oxide reductase</fullName>
        <shortName evidence="4">Peptide Met(O) reductase</shortName>
    </alternativeName>
</protein>
<reference evidence="7 8" key="1">
    <citation type="submission" date="2019-12" db="EMBL/GenBank/DDBJ databases">
        <title>The draft genomic sequence of strain Chitinophaga oryziterrae JCM 16595.</title>
        <authorList>
            <person name="Zhang X."/>
        </authorList>
    </citation>
    <scope>NUCLEOTIDE SEQUENCE [LARGE SCALE GENOMIC DNA]</scope>
    <source>
        <strain evidence="7 8">JCM 16595</strain>
    </source>
</reference>
<dbReference type="Pfam" id="PF01625">
    <property type="entry name" value="PMSR"/>
    <property type="match status" value="1"/>
</dbReference>
<evidence type="ECO:0000256" key="4">
    <source>
        <dbReference type="HAMAP-Rule" id="MF_01401"/>
    </source>
</evidence>
<dbReference type="Gene3D" id="3.30.1060.10">
    <property type="entry name" value="Peptide methionine sulphoxide reductase MsrA"/>
    <property type="match status" value="1"/>
</dbReference>
<comment type="catalytic activity">
    <reaction evidence="2 4">
        <text>L-methionyl-[protein] + [thioredoxin]-disulfide + H2O = L-methionyl-(S)-S-oxide-[protein] + [thioredoxin]-dithiol</text>
        <dbReference type="Rhea" id="RHEA:14217"/>
        <dbReference type="Rhea" id="RHEA-COMP:10698"/>
        <dbReference type="Rhea" id="RHEA-COMP:10700"/>
        <dbReference type="Rhea" id="RHEA-COMP:12313"/>
        <dbReference type="Rhea" id="RHEA-COMP:12315"/>
        <dbReference type="ChEBI" id="CHEBI:15377"/>
        <dbReference type="ChEBI" id="CHEBI:16044"/>
        <dbReference type="ChEBI" id="CHEBI:29950"/>
        <dbReference type="ChEBI" id="CHEBI:44120"/>
        <dbReference type="ChEBI" id="CHEBI:50058"/>
        <dbReference type="EC" id="1.8.4.11"/>
    </reaction>
</comment>
<feature type="active site" evidence="4">
    <location>
        <position position="47"/>
    </location>
</feature>
<dbReference type="SUPFAM" id="SSF55068">
    <property type="entry name" value="Peptide methionine sulfoxide reductase"/>
    <property type="match status" value="1"/>
</dbReference>
<keyword evidence="1 4" id="KW-0560">Oxidoreductase</keyword>
<accession>A0A6N8JB58</accession>
<dbReference type="HAMAP" id="MF_01401">
    <property type="entry name" value="MsrA"/>
    <property type="match status" value="1"/>
</dbReference>
<dbReference type="InterPro" id="IPR036509">
    <property type="entry name" value="Met_Sox_Rdtase_MsrA_sf"/>
</dbReference>
<comment type="similarity">
    <text evidence="4">Belongs to the MsrA Met sulfoxide reductase family.</text>
</comment>
<gene>
    <name evidence="4 7" type="primary">msrA</name>
    <name evidence="7" type="ORF">GO495_14005</name>
</gene>
<dbReference type="PANTHER" id="PTHR43774:SF1">
    <property type="entry name" value="PEPTIDE METHIONINE SULFOXIDE REDUCTASE MSRA 2"/>
    <property type="match status" value="1"/>
</dbReference>